<gene>
    <name evidence="1" type="ORF">V2W30_09635</name>
</gene>
<dbReference type="Proteomes" id="UP001432251">
    <property type="component" value="Chromosome"/>
</dbReference>
<evidence type="ECO:0000313" key="1">
    <source>
        <dbReference type="EMBL" id="WWQ63575.1"/>
    </source>
</evidence>
<accession>A0ACD5A8M5</accession>
<protein>
    <submittedName>
        <fullName evidence="1">S8 family serine peptidase</fullName>
    </submittedName>
</protein>
<reference evidence="1" key="1">
    <citation type="journal article" date="2025" name="Int. J. Syst. Evol. Microbiol.">
        <title>Streptomyces citrinus sp. nov., with yellow diffusible pigment.</title>
        <authorList>
            <person name="He Y."/>
            <person name="Yang E."/>
            <person name="Xu J."/>
            <person name="Sun Y."/>
            <person name="Sun L."/>
        </authorList>
    </citation>
    <scope>NUCLEOTIDE SEQUENCE</scope>
    <source>
        <strain evidence="1">Q6</strain>
    </source>
</reference>
<keyword evidence="2" id="KW-1185">Reference proteome</keyword>
<dbReference type="EMBL" id="CP146022">
    <property type="protein sequence ID" value="WWQ63575.1"/>
    <property type="molecule type" value="Genomic_DNA"/>
</dbReference>
<proteinExistence type="predicted"/>
<evidence type="ECO:0000313" key="2">
    <source>
        <dbReference type="Proteomes" id="UP001432251"/>
    </source>
</evidence>
<sequence>MLRQSPARRHRSLVVLLSGAMTWSILGAVPVLAATPPEPTALALKADAKVERQLATEDEATFWVQLDSQADTTKAKQATKKADRGRALIEAKTAYADTTQAGLKGLLKRHHAPYKSFWISNTLKVTGDKALAEKIAARPEVASIEADTVIRLPDTEQGTTEATADGVEWNVDAINATKVWNELGVRGDGVVVANIDTGVEYQHPALMRAYRGLKADGSDDQNYNWFDATATCQGNTPCDDVGHGTHTMGTMVGDDGSAHRTGVAPGAKWIAAKACAPAGCSQEALLAAGQWVLAPTDSNGQNPRPDLAPDVVNNSWGNSVVDTWYSATVQSWRDAGIFPAFSNGNDGSDCDTAGSPGAYTNTYASGAYDINGDIAEFSSRGPGADGRTKPNIAAPGVDIRSSVPGGGYDVYSGTSMASPHTAATVALMWSASSAIRGDVAATEAILNRTAVDTDDTTCGGTAANNNVWGEGRLDAYAAVSATPRGPLGAVTGTVTSDGQPLAGATVELEGPMYATVTTGADGAYTLPKMMVGDYAVTVSKFGYLSEKSTVTVTEGGSATRDATLAVAPKGTVSGTVRTAAGPEAGARIEVAGTPVTATSGADGGYRLELPAGTHQLTITPVSRCAAVSAFPLVVEEGTHDKDLTVPSRTDKFGTTCREVRGSAFPTGTTELNYSSNYSGSAGITFPFPVTLYGTTYRKASAYVEGYLDFGTNSDVNANRTLPSTGTPNASLYPFWDNLQLASADGGVYWSTRGTAPHREIVVEWRNMVPSNALSQRATFSVVISEDGAYSYHYRNLTGGQYALGLGATIGAENATGTDALQYSYNEASLVEGQTLDFRPEHSAAVSGKVTDANDGKALSGATVSVRRGGTEVATGTTGADGTYLVQVPATAEADYAVTVSAPHYTPATRTATLAARSTSRADTALATGLVTVAPSTAIKVTIPADQTRERTVTVADSGSGTDYTVTEASGAAWLRATPATGHLDKGGQQTVKLTLDTAGITPGTVLSGSVVVASDSGRAPEVKVPVTVVVPAYQTAIDAGAATGSVTDSLGDTWGPDRAYTEGSYGYVGKPTAVRTKSAVGATTDPQRYTTATKGALEYRFDNLPDGVYQIDLGFAEIAGAAPGDRVFDVMAEDTERIANLDIATEAGGPLRALDKTFTVAVTDGRLNLRLVAHADKTLVNAVRVTQRPDLSS</sequence>
<name>A0ACD5A8M5_9ACTN</name>
<organism evidence="1 2">
    <name type="scientific">Streptomyces citrinus</name>
    <dbReference type="NCBI Taxonomy" id="3118173"/>
    <lineage>
        <taxon>Bacteria</taxon>
        <taxon>Bacillati</taxon>
        <taxon>Actinomycetota</taxon>
        <taxon>Actinomycetes</taxon>
        <taxon>Kitasatosporales</taxon>
        <taxon>Streptomycetaceae</taxon>
        <taxon>Streptomyces</taxon>
    </lineage>
</organism>